<dbReference type="GO" id="GO:0006506">
    <property type="term" value="P:GPI anchor biosynthetic process"/>
    <property type="evidence" value="ECO:0007669"/>
    <property type="project" value="TreeGrafter"/>
</dbReference>
<protein>
    <submittedName>
        <fullName evidence="2">Metal-dependent hydrolase, endonuclease/exonuclease/phosphatase family</fullName>
    </submittedName>
</protein>
<dbReference type="SUPFAM" id="SSF56219">
    <property type="entry name" value="DNase I-like"/>
    <property type="match status" value="1"/>
</dbReference>
<evidence type="ECO:0000313" key="3">
    <source>
        <dbReference type="Proteomes" id="UP000243106"/>
    </source>
</evidence>
<dbReference type="GO" id="GO:0016020">
    <property type="term" value="C:membrane"/>
    <property type="evidence" value="ECO:0007669"/>
    <property type="project" value="GOC"/>
</dbReference>
<keyword evidence="2" id="KW-0255">Endonuclease</keyword>
<name>A0A1I5YCQ0_9RHOB</name>
<dbReference type="PANTHER" id="PTHR14859">
    <property type="entry name" value="CALCOFLUOR WHITE HYPERSENSITIVE PROTEIN PRECURSOR"/>
    <property type="match status" value="1"/>
</dbReference>
<gene>
    <name evidence="2" type="ORF">SAMN05421853_105149</name>
</gene>
<feature type="domain" description="Endonuclease/exonuclease/phosphatase" evidence="1">
    <location>
        <begin position="9"/>
        <end position="338"/>
    </location>
</feature>
<accession>A0A1I5YCQ0</accession>
<dbReference type="STRING" id="93684.SAMN05421853_105149"/>
<keyword evidence="2" id="KW-0269">Exonuclease</keyword>
<dbReference type="InterPro" id="IPR005135">
    <property type="entry name" value="Endo/exonuclease/phosphatase"/>
</dbReference>
<organism evidence="2 3">
    <name type="scientific">Roseivivax halotolerans</name>
    <dbReference type="NCBI Taxonomy" id="93684"/>
    <lineage>
        <taxon>Bacteria</taxon>
        <taxon>Pseudomonadati</taxon>
        <taxon>Pseudomonadota</taxon>
        <taxon>Alphaproteobacteria</taxon>
        <taxon>Rhodobacterales</taxon>
        <taxon>Roseobacteraceae</taxon>
        <taxon>Roseivivax</taxon>
    </lineage>
</organism>
<dbReference type="GO" id="GO:0004527">
    <property type="term" value="F:exonuclease activity"/>
    <property type="evidence" value="ECO:0007669"/>
    <property type="project" value="UniProtKB-KW"/>
</dbReference>
<keyword evidence="3" id="KW-1185">Reference proteome</keyword>
<reference evidence="3" key="1">
    <citation type="submission" date="2016-10" db="EMBL/GenBank/DDBJ databases">
        <authorList>
            <person name="Varghese N."/>
            <person name="Submissions S."/>
        </authorList>
    </citation>
    <scope>NUCLEOTIDE SEQUENCE [LARGE SCALE GENOMIC DNA]</scope>
    <source>
        <strain evidence="3">JCM 10271</strain>
    </source>
</reference>
<dbReference type="Gene3D" id="3.60.10.10">
    <property type="entry name" value="Endonuclease/exonuclease/phosphatase"/>
    <property type="match status" value="1"/>
</dbReference>
<dbReference type="EMBL" id="FOXV01000005">
    <property type="protein sequence ID" value="SFQ41943.1"/>
    <property type="molecule type" value="Genomic_DNA"/>
</dbReference>
<evidence type="ECO:0000313" key="2">
    <source>
        <dbReference type="EMBL" id="SFQ41943.1"/>
    </source>
</evidence>
<dbReference type="InterPro" id="IPR036691">
    <property type="entry name" value="Endo/exonu/phosph_ase_sf"/>
</dbReference>
<dbReference type="Pfam" id="PF03372">
    <property type="entry name" value="Exo_endo_phos"/>
    <property type="match status" value="1"/>
</dbReference>
<dbReference type="AlphaFoldDB" id="A0A1I5YCQ0"/>
<keyword evidence="2" id="KW-0378">Hydrolase</keyword>
<dbReference type="PANTHER" id="PTHR14859:SF1">
    <property type="entry name" value="PGAP2-INTERACTING PROTEIN"/>
    <property type="match status" value="1"/>
</dbReference>
<evidence type="ECO:0000259" key="1">
    <source>
        <dbReference type="Pfam" id="PF03372"/>
    </source>
</evidence>
<dbReference type="RefSeq" id="WP_093010829.1">
    <property type="nucleotide sequence ID" value="NZ_FOXV01000005.1"/>
</dbReference>
<dbReference type="Proteomes" id="UP000243106">
    <property type="component" value="Unassembled WGS sequence"/>
</dbReference>
<sequence>MAQFSLATFNLYQYAAPGTYWYDRESGNSNSEAKWALKQDFILRTLADLDADIVGFQEVFSREEFRALATAAGYPNVVFGGDPAFETEEDGTVVWQGPVVALASRFPILSAGPLAADPSVEPDGLLAPDFDFRRQIIEAEIEVPGLAQPLVVYCAHLKSQGAFVDRDRVAAFGGWSERFRDHLSQRAQADASQVIRRAGEAIMLYEAAMKRMATDRDLPLAVLGDLNDEPGSFTLRILTQNEDVPYIAGTRYQALDNSEKSNRYTWQLYSTSGLGAPQGLGLTPTHVGWMHASVLDYVLVSNGLNRRNPRGPVADITYDVFNSHHWDPESDSKETSDHAPVRAIFELKSEA</sequence>
<proteinExistence type="predicted"/>
<dbReference type="GO" id="GO:0004519">
    <property type="term" value="F:endonuclease activity"/>
    <property type="evidence" value="ECO:0007669"/>
    <property type="project" value="UniProtKB-KW"/>
</dbReference>
<keyword evidence="2" id="KW-0540">Nuclease</keyword>
<dbReference type="InterPro" id="IPR051916">
    <property type="entry name" value="GPI-anchor_lipid_remodeler"/>
</dbReference>